<dbReference type="InterPro" id="IPR006060">
    <property type="entry name" value="Maltose/Cyclodextrin-bd"/>
</dbReference>
<dbReference type="PANTHER" id="PTHR30061">
    <property type="entry name" value="MALTOSE-BINDING PERIPLASMIC PROTEIN"/>
    <property type="match status" value="1"/>
</dbReference>
<dbReference type="InterPro" id="IPR006059">
    <property type="entry name" value="SBP"/>
</dbReference>
<feature type="signal peptide" evidence="5">
    <location>
        <begin position="1"/>
        <end position="23"/>
    </location>
</feature>
<evidence type="ECO:0000313" key="7">
    <source>
        <dbReference type="EMBL" id="KAB0301104.1"/>
    </source>
</evidence>
<sequence length="394" mass="42402">MKNALSAVALGTIVALGSFGANAAIEEGQLTIWVGGDKAYEGMAEVGKRFEEDTGVKVTVAFPDKLEEKFSQVAAAGDGPDMIFYAHDRFGGFAEAGLLVDIKPSKETKEGIVDFAWDAVSYEGKTIAYPVAVESVSLIYNKALIETPPKSWEEIPALNAELQKDGKKAIMWPLRGGAYFTWPLLAADGGYAFKQGAEGYDIKDAGVATDGVQKSLGFIEKMVKDKVISADMDYSVAESEFVAGNVAMTINGPWGWANIEKSGVDYGVATLPKFNGKASKPFVGVWAGGISTASPNRDLAVEFMENYLLTDEGLKSLNDDKPLGAVALNSFQRQLDSDTRIAATMDNAMNGEIMPNIPQFTTFWYSMEEAIGNVVDGRQTVDQALKAAETRMTK</sequence>
<evidence type="ECO:0000256" key="5">
    <source>
        <dbReference type="RuleBase" id="RU365005"/>
    </source>
</evidence>
<comment type="function">
    <text evidence="5">Part of the ABC transporter complex MalEFGK involved in maltose/maltodextrin import. Binds maltose and higher maltodextrins.</text>
</comment>
<dbReference type="EMBL" id="VXDD01000003">
    <property type="protein sequence ID" value="KAB0301104.1"/>
    <property type="molecule type" value="Genomic_DNA"/>
</dbReference>
<dbReference type="GO" id="GO:0055052">
    <property type="term" value="C:ATP-binding cassette (ABC) transporter complex, substrate-binding subunit-containing"/>
    <property type="evidence" value="ECO:0007669"/>
    <property type="project" value="TreeGrafter"/>
</dbReference>
<dbReference type="GO" id="GO:1901982">
    <property type="term" value="F:maltose binding"/>
    <property type="evidence" value="ECO:0007669"/>
    <property type="project" value="TreeGrafter"/>
</dbReference>
<accession>A0A066UT49</accession>
<dbReference type="AlphaFoldDB" id="A0A066UT49"/>
<dbReference type="Proteomes" id="UP000326687">
    <property type="component" value="Unassembled WGS sequence"/>
</dbReference>
<dbReference type="PANTHER" id="PTHR30061:SF50">
    <property type="entry name" value="MALTOSE_MALTODEXTRIN-BINDING PERIPLASMIC PROTEIN"/>
    <property type="match status" value="1"/>
</dbReference>
<dbReference type="Gene3D" id="3.40.190.10">
    <property type="entry name" value="Periplasmic binding protein-like II"/>
    <property type="match status" value="2"/>
</dbReference>
<comment type="subcellular location">
    <subcellularLocation>
        <location evidence="5">Periplasm</location>
    </subcellularLocation>
</comment>
<evidence type="ECO:0000256" key="4">
    <source>
        <dbReference type="ARBA" id="ARBA00022729"/>
    </source>
</evidence>
<evidence type="ECO:0000313" key="11">
    <source>
        <dbReference type="Proteomes" id="UP000326789"/>
    </source>
</evidence>
<dbReference type="RefSeq" id="WP_032550490.1">
    <property type="nucleotide sequence ID" value="NZ_BTGL01000009.1"/>
</dbReference>
<protein>
    <recommendedName>
        <fullName evidence="5">Maltodextrin-binding protein</fullName>
    </recommendedName>
</protein>
<dbReference type="Proteomes" id="UP000027219">
    <property type="component" value="Unassembled WGS sequence"/>
</dbReference>
<keyword evidence="5" id="KW-0574">Periplasm</keyword>
<dbReference type="EMBL" id="VWSE01000006">
    <property type="protein sequence ID" value="KAB0288174.1"/>
    <property type="molecule type" value="Genomic_DNA"/>
</dbReference>
<evidence type="ECO:0000313" key="10">
    <source>
        <dbReference type="Proteomes" id="UP000326687"/>
    </source>
</evidence>
<dbReference type="Pfam" id="PF01547">
    <property type="entry name" value="SBP_bac_1"/>
    <property type="match status" value="1"/>
</dbReference>
<dbReference type="GO" id="GO:0042597">
    <property type="term" value="C:periplasmic space"/>
    <property type="evidence" value="ECO:0007669"/>
    <property type="project" value="UniProtKB-SubCell"/>
</dbReference>
<comment type="caution">
    <text evidence="8">The sequence shown here is derived from an EMBL/GenBank/DDBJ whole genome shotgun (WGS) entry which is preliminary data.</text>
</comment>
<keyword evidence="9" id="KW-1185">Reference proteome</keyword>
<dbReference type="PRINTS" id="PR00181">
    <property type="entry name" value="MALTOSEBP"/>
</dbReference>
<dbReference type="GO" id="GO:0015768">
    <property type="term" value="P:maltose transport"/>
    <property type="evidence" value="ECO:0007669"/>
    <property type="project" value="TreeGrafter"/>
</dbReference>
<organism evidence="8 9">
    <name type="scientific">Vibrio fortis</name>
    <dbReference type="NCBI Taxonomy" id="212667"/>
    <lineage>
        <taxon>Bacteria</taxon>
        <taxon>Pseudomonadati</taxon>
        <taxon>Pseudomonadota</taxon>
        <taxon>Gammaproteobacteria</taxon>
        <taxon>Vibrionales</taxon>
        <taxon>Vibrionaceae</taxon>
        <taxon>Vibrio</taxon>
    </lineage>
</organism>
<keyword evidence="2 5" id="KW-0813">Transport</keyword>
<dbReference type="OrthoDB" id="9766758at2"/>
<keyword evidence="3 5" id="KW-0762">Sugar transport</keyword>
<feature type="chain" id="PRO_5044513413" description="Maltodextrin-binding protein" evidence="5">
    <location>
        <begin position="24"/>
        <end position="394"/>
    </location>
</feature>
<proteinExistence type="inferred from homology"/>
<name>A0A066UT49_9VIBR</name>
<evidence type="ECO:0000256" key="2">
    <source>
        <dbReference type="ARBA" id="ARBA00022448"/>
    </source>
</evidence>
<dbReference type="GO" id="GO:0015144">
    <property type="term" value="F:carbohydrate transmembrane transporter activity"/>
    <property type="evidence" value="ECO:0007669"/>
    <property type="project" value="InterPro"/>
</dbReference>
<evidence type="ECO:0000256" key="1">
    <source>
        <dbReference type="ARBA" id="ARBA00008520"/>
    </source>
</evidence>
<comment type="similarity">
    <text evidence="1 5">Belongs to the bacterial solute-binding protein 1 family.</text>
</comment>
<evidence type="ECO:0000313" key="6">
    <source>
        <dbReference type="EMBL" id="KAB0288174.1"/>
    </source>
</evidence>
<keyword evidence="4 5" id="KW-0732">Signal</keyword>
<dbReference type="Proteomes" id="UP000326789">
    <property type="component" value="Unassembled WGS sequence"/>
</dbReference>
<reference evidence="6 11" key="3">
    <citation type="submission" date="2019-09" db="EMBL/GenBank/DDBJ databases">
        <title>Whole genome sequence of Vibrio fortis.</title>
        <authorList>
            <person name="Das S.K."/>
        </authorList>
    </citation>
    <scope>NUCLEOTIDE SEQUENCE [LARGE SCALE GENOMIC DNA]</scope>
    <source>
        <strain evidence="6 11">AN60</strain>
    </source>
</reference>
<evidence type="ECO:0000256" key="3">
    <source>
        <dbReference type="ARBA" id="ARBA00022597"/>
    </source>
</evidence>
<dbReference type="EMBL" id="JFFR01000012">
    <property type="protein sequence ID" value="KDN29082.1"/>
    <property type="molecule type" value="Genomic_DNA"/>
</dbReference>
<evidence type="ECO:0000313" key="9">
    <source>
        <dbReference type="Proteomes" id="UP000027219"/>
    </source>
</evidence>
<dbReference type="GO" id="GO:0042956">
    <property type="term" value="P:maltodextrin transmembrane transport"/>
    <property type="evidence" value="ECO:0007669"/>
    <property type="project" value="TreeGrafter"/>
</dbReference>
<evidence type="ECO:0000313" key="8">
    <source>
        <dbReference type="EMBL" id="KDN29082.1"/>
    </source>
</evidence>
<reference evidence="7 10" key="2">
    <citation type="submission" date="2019-09" db="EMBL/GenBank/DDBJ databases">
        <title>Vibrio Fortis S7-72.</title>
        <authorList>
            <person name="Das S.K."/>
        </authorList>
    </citation>
    <scope>NUCLEOTIDE SEQUENCE [LARGE SCALE GENOMIC DNA]</scope>
    <source>
        <strain evidence="7 10">S7-72</strain>
    </source>
</reference>
<reference evidence="8 9" key="1">
    <citation type="submission" date="2014-02" db="EMBL/GenBank/DDBJ databases">
        <title>Vibrio fortis Dalian14 Genome Sequencing.</title>
        <authorList>
            <person name="Wang Y."/>
            <person name="Song L."/>
            <person name="Liu G."/>
            <person name="Ding J."/>
        </authorList>
    </citation>
    <scope>NUCLEOTIDE SEQUENCE [LARGE SCALE GENOMIC DNA]</scope>
    <source>
        <strain evidence="8 9">Dalian14</strain>
    </source>
</reference>
<dbReference type="NCBIfam" id="NF007011">
    <property type="entry name" value="PRK09474.1"/>
    <property type="match status" value="1"/>
</dbReference>
<dbReference type="STRING" id="212667.VFDL14_17690"/>
<gene>
    <name evidence="8" type="primary">malE</name>
    <name evidence="6" type="ORF">F2P58_11970</name>
    <name evidence="7" type="ORF">F2Z80_18645</name>
    <name evidence="8" type="ORF">VFDL14_17690</name>
</gene>
<dbReference type="SUPFAM" id="SSF53850">
    <property type="entry name" value="Periplasmic binding protein-like II"/>
    <property type="match status" value="1"/>
</dbReference>